<keyword evidence="9" id="KW-0482">Metalloprotease</keyword>
<protein>
    <submittedName>
        <fullName evidence="10">Peptidase M29, aminopeptidase II</fullName>
    </submittedName>
</protein>
<evidence type="ECO:0000256" key="6">
    <source>
        <dbReference type="ARBA" id="ARBA00022670"/>
    </source>
</evidence>
<comment type="similarity">
    <text evidence="4">Belongs to the peptidase M29 family.</text>
</comment>
<dbReference type="PANTHER" id="PTHR34448:SF1">
    <property type="entry name" value="BLL6088 PROTEIN"/>
    <property type="match status" value="1"/>
</dbReference>
<reference evidence="10 11" key="1">
    <citation type="journal article" date="2015" name="Nature">
        <title>rRNA introns, odd ribosomes, and small enigmatic genomes across a large radiation of phyla.</title>
        <authorList>
            <person name="Brown C.T."/>
            <person name="Hug L.A."/>
            <person name="Thomas B.C."/>
            <person name="Sharon I."/>
            <person name="Castelle C.J."/>
            <person name="Singh A."/>
            <person name="Wilkins M.J."/>
            <person name="Williams K.H."/>
            <person name="Banfield J.F."/>
        </authorList>
    </citation>
    <scope>NUCLEOTIDE SEQUENCE [LARGE SCALE GENOMIC DNA]</scope>
</reference>
<dbReference type="GO" id="GO:0006508">
    <property type="term" value="P:proteolysis"/>
    <property type="evidence" value="ECO:0007669"/>
    <property type="project" value="UniProtKB-KW"/>
</dbReference>
<evidence type="ECO:0000256" key="8">
    <source>
        <dbReference type="ARBA" id="ARBA00022801"/>
    </source>
</evidence>
<dbReference type="InterPro" id="IPR035097">
    <property type="entry name" value="M29_N-terminal"/>
</dbReference>
<dbReference type="GO" id="GO:0008237">
    <property type="term" value="F:metallopeptidase activity"/>
    <property type="evidence" value="ECO:0007669"/>
    <property type="project" value="UniProtKB-KW"/>
</dbReference>
<gene>
    <name evidence="10" type="ORF">UT08_C0003G0092</name>
</gene>
<dbReference type="Gene3D" id="3.40.1830.10">
    <property type="entry name" value="Thermophilic metalloprotease (M29)"/>
    <property type="match status" value="1"/>
</dbReference>
<dbReference type="AlphaFoldDB" id="A0A0G0NJ34"/>
<evidence type="ECO:0000256" key="9">
    <source>
        <dbReference type="ARBA" id="ARBA00023049"/>
    </source>
</evidence>
<dbReference type="PANTHER" id="PTHR34448">
    <property type="entry name" value="AMINOPEPTIDASE"/>
    <property type="match status" value="1"/>
</dbReference>
<dbReference type="STRING" id="1618570.UT08_C0003G0092"/>
<name>A0A0G0NJ34_9BACT</name>
<evidence type="ECO:0000313" key="11">
    <source>
        <dbReference type="Proteomes" id="UP000034081"/>
    </source>
</evidence>
<evidence type="ECO:0000256" key="2">
    <source>
        <dbReference type="ARBA" id="ARBA00001946"/>
    </source>
</evidence>
<dbReference type="GO" id="GO:0046872">
    <property type="term" value="F:metal ion binding"/>
    <property type="evidence" value="ECO:0007669"/>
    <property type="project" value="UniProtKB-KW"/>
</dbReference>
<dbReference type="SUPFAM" id="SSF144052">
    <property type="entry name" value="Thermophilic metalloprotease-like"/>
    <property type="match status" value="1"/>
</dbReference>
<dbReference type="InterPro" id="IPR000787">
    <property type="entry name" value="Peptidase_M29"/>
</dbReference>
<keyword evidence="6" id="KW-0645">Protease</keyword>
<evidence type="ECO:0000256" key="7">
    <source>
        <dbReference type="ARBA" id="ARBA00022723"/>
    </source>
</evidence>
<evidence type="ECO:0000313" key="10">
    <source>
        <dbReference type="EMBL" id="KKQ85929.1"/>
    </source>
</evidence>
<evidence type="ECO:0000256" key="5">
    <source>
        <dbReference type="ARBA" id="ARBA00022438"/>
    </source>
</evidence>
<comment type="cofactor">
    <cofactor evidence="1">
        <name>Co(2+)</name>
        <dbReference type="ChEBI" id="CHEBI:48828"/>
    </cofactor>
</comment>
<dbReference type="GO" id="GO:0004177">
    <property type="term" value="F:aminopeptidase activity"/>
    <property type="evidence" value="ECO:0007669"/>
    <property type="project" value="UniProtKB-KW"/>
</dbReference>
<evidence type="ECO:0000256" key="4">
    <source>
        <dbReference type="ARBA" id="ARBA00008236"/>
    </source>
</evidence>
<proteinExistence type="inferred from homology"/>
<dbReference type="Pfam" id="PF02073">
    <property type="entry name" value="Peptidase_M29"/>
    <property type="match status" value="1"/>
</dbReference>
<evidence type="ECO:0000256" key="3">
    <source>
        <dbReference type="ARBA" id="ARBA00001947"/>
    </source>
</evidence>
<comment type="cofactor">
    <cofactor evidence="3">
        <name>Zn(2+)</name>
        <dbReference type="ChEBI" id="CHEBI:29105"/>
    </cofactor>
</comment>
<keyword evidence="7" id="KW-0479">Metal-binding</keyword>
<dbReference type="EMBL" id="LBVL01000003">
    <property type="protein sequence ID" value="KKQ85929.1"/>
    <property type="molecule type" value="Genomic_DNA"/>
</dbReference>
<dbReference type="InterPro" id="IPR052170">
    <property type="entry name" value="M29_Exopeptidase"/>
</dbReference>
<keyword evidence="5 10" id="KW-0031">Aminopeptidase</keyword>
<accession>A0A0G0NJ34</accession>
<sequence length="359" mass="40697">MSLVDPRVAKQAEILVNYSLKVKRGENVVVYADFAAKALVLEIYILLIKAGANEIKLHFTSYEFEEIYYKNATDKQLKHYPKLDDYETRNVDCYIRIGSSINTRGLSGVDAKNISVRAKVIRPITDYRVENTRWVVTRFPTEAQAQEADMSLGDYSEFVFKAINNINWKKKFKEQQKLADLVSRTCEVHIIGPSTDLKLGKKGRLAINAGGENNMPDGEVFTSVVEFQANGYITYTYPALYMGREFHNVKLEFKNGLVIKATADKGENDLNKILDMDKGARRIGELGIGNNFQISKFTKDILFDEKIGGSIHLALGKGYKDTGSKNESGLHWDMIKDLRAGGEMRWDDKLVQRNGKWLI</sequence>
<organism evidence="10 11">
    <name type="scientific">Candidatus Woesebacteria bacterium GW2011_GWB1_38_8</name>
    <dbReference type="NCBI Taxonomy" id="1618570"/>
    <lineage>
        <taxon>Bacteria</taxon>
        <taxon>Candidatus Woeseibacteriota</taxon>
    </lineage>
</organism>
<dbReference type="Proteomes" id="UP000034081">
    <property type="component" value="Unassembled WGS sequence"/>
</dbReference>
<keyword evidence="8" id="KW-0378">Hydrolase</keyword>
<comment type="cofactor">
    <cofactor evidence="2">
        <name>Mg(2+)</name>
        <dbReference type="ChEBI" id="CHEBI:18420"/>
    </cofactor>
</comment>
<comment type="caution">
    <text evidence="10">The sequence shown here is derived from an EMBL/GenBank/DDBJ whole genome shotgun (WGS) entry which is preliminary data.</text>
</comment>
<evidence type="ECO:0000256" key="1">
    <source>
        <dbReference type="ARBA" id="ARBA00001941"/>
    </source>
</evidence>